<dbReference type="EMBL" id="CABT02000073">
    <property type="protein sequence ID" value="CCC14404.1"/>
    <property type="molecule type" value="Genomic_DNA"/>
</dbReference>
<accession>F7WBC6</accession>
<feature type="compositionally biased region" description="Polar residues" evidence="1">
    <location>
        <begin position="26"/>
        <end position="36"/>
    </location>
</feature>
<dbReference type="InParanoid" id="F7WBC6"/>
<dbReference type="VEuPathDB" id="FungiDB:SMAC_09132"/>
<name>F7WBC6_SORMK</name>
<gene>
    <name evidence="2" type="ORF">SMAC_09132</name>
</gene>
<keyword evidence="3" id="KW-1185">Reference proteome</keyword>
<protein>
    <submittedName>
        <fullName evidence="2">WGS project CABT00000000 data, contig 2.73</fullName>
    </submittedName>
</protein>
<sequence length="101" mass="11617">MPRPSRIALLRHLADTITSALSRVTFKQKQKQSLPLPSTGTAVKKAKKSKSSSAEKRRGRSDRKADHTDREDNNDHLDWEPFCLYYATSWHTRPHGHPRRA</sequence>
<evidence type="ECO:0000313" key="2">
    <source>
        <dbReference type="EMBL" id="CCC14404.1"/>
    </source>
</evidence>
<dbReference type="HOGENOM" id="CLU_2293455_0_0_1"/>
<dbReference type="Proteomes" id="UP000001881">
    <property type="component" value="Unassembled WGS sequence"/>
</dbReference>
<evidence type="ECO:0000313" key="3">
    <source>
        <dbReference type="Proteomes" id="UP000001881"/>
    </source>
</evidence>
<feature type="compositionally biased region" description="Basic and acidic residues" evidence="1">
    <location>
        <begin position="62"/>
        <end position="76"/>
    </location>
</feature>
<evidence type="ECO:0000256" key="1">
    <source>
        <dbReference type="SAM" id="MobiDB-lite"/>
    </source>
</evidence>
<proteinExistence type="predicted"/>
<reference evidence="2 3" key="1">
    <citation type="journal article" date="2010" name="PLoS Genet.">
        <title>De novo assembly of a 40 Mb eukaryotic genome from short sequence reads: Sordaria macrospora, a model organism for fungal morphogenesis.</title>
        <authorList>
            <person name="Nowrousian M."/>
            <person name="Stajich J."/>
            <person name="Chu M."/>
            <person name="Engh I."/>
            <person name="Espagne E."/>
            <person name="Halliday K."/>
            <person name="Kamerewerd J."/>
            <person name="Kempken F."/>
            <person name="Knab B."/>
            <person name="Kuo H.C."/>
            <person name="Osiewacz H.D."/>
            <person name="Poeggeler S."/>
            <person name="Read N."/>
            <person name="Seiler S."/>
            <person name="Smith K."/>
            <person name="Zickler D."/>
            <person name="Kueck U."/>
            <person name="Freitag M."/>
        </authorList>
    </citation>
    <scope>NUCLEOTIDE SEQUENCE [LARGE SCALE GENOMIC DNA]</scope>
    <source>
        <strain evidence="3">ATCC MYA-333 / DSM 997 / K(L3346) / K-hell</strain>
        <tissue evidence="2">Mycelium</tissue>
    </source>
</reference>
<dbReference type="AlphaFoldDB" id="F7WBC6"/>
<organism evidence="2 3">
    <name type="scientific">Sordaria macrospora (strain ATCC MYA-333 / DSM 997 / K(L3346) / K-hell)</name>
    <dbReference type="NCBI Taxonomy" id="771870"/>
    <lineage>
        <taxon>Eukaryota</taxon>
        <taxon>Fungi</taxon>
        <taxon>Dikarya</taxon>
        <taxon>Ascomycota</taxon>
        <taxon>Pezizomycotina</taxon>
        <taxon>Sordariomycetes</taxon>
        <taxon>Sordariomycetidae</taxon>
        <taxon>Sordariales</taxon>
        <taxon>Sordariaceae</taxon>
        <taxon>Sordaria</taxon>
    </lineage>
</organism>
<comment type="caution">
    <text evidence="2">The sequence shown here is derived from an EMBL/GenBank/DDBJ whole genome shotgun (WGS) entry which is preliminary data.</text>
</comment>
<feature type="region of interest" description="Disordered" evidence="1">
    <location>
        <begin position="26"/>
        <end position="76"/>
    </location>
</feature>